<organism evidence="6 7">
    <name type="scientific">Paracoccus haematequi</name>
    <dbReference type="NCBI Taxonomy" id="2491866"/>
    <lineage>
        <taxon>Bacteria</taxon>
        <taxon>Pseudomonadati</taxon>
        <taxon>Pseudomonadota</taxon>
        <taxon>Alphaproteobacteria</taxon>
        <taxon>Rhodobacterales</taxon>
        <taxon>Paracoccaceae</taxon>
        <taxon>Paracoccus</taxon>
    </lineage>
</organism>
<reference evidence="6 7" key="1">
    <citation type="submission" date="2018-12" db="EMBL/GenBank/DDBJ databases">
        <authorList>
            <person name="Criscuolo A."/>
        </authorList>
    </citation>
    <scope>NUCLEOTIDE SEQUENCE [LARGE SCALE GENOMIC DNA]</scope>
    <source>
        <strain evidence="6">ACIP1116241</strain>
    </source>
</reference>
<keyword evidence="7" id="KW-1185">Reference proteome</keyword>
<keyword evidence="3" id="KW-1003">Cell membrane</keyword>
<evidence type="ECO:0000256" key="4">
    <source>
        <dbReference type="ARBA" id="ARBA00022519"/>
    </source>
</evidence>
<dbReference type="RefSeq" id="WP_126155433.1">
    <property type="nucleotide sequence ID" value="NZ_UZWE01000043.1"/>
</dbReference>
<dbReference type="PANTHER" id="PTHR30024">
    <property type="entry name" value="ALIPHATIC SULFONATES-BINDING PROTEIN-RELATED"/>
    <property type="match status" value="1"/>
</dbReference>
<gene>
    <name evidence="6" type="primary">nrtA</name>
    <name evidence="6" type="ORF">PARHAE_03022</name>
</gene>
<dbReference type="EMBL" id="UZWE01000043">
    <property type="protein sequence ID" value="VDS09815.1"/>
    <property type="molecule type" value="Genomic_DNA"/>
</dbReference>
<evidence type="ECO:0000256" key="5">
    <source>
        <dbReference type="ARBA" id="ARBA00023136"/>
    </source>
</evidence>
<dbReference type="Gene3D" id="3.40.190.10">
    <property type="entry name" value="Periplasmic binding protein-like II"/>
    <property type="match status" value="2"/>
</dbReference>
<evidence type="ECO:0000256" key="1">
    <source>
        <dbReference type="ARBA" id="ARBA00004308"/>
    </source>
</evidence>
<accession>A0A447IQJ4</accession>
<name>A0A447IQJ4_9RHOB</name>
<dbReference type="SUPFAM" id="SSF53850">
    <property type="entry name" value="Periplasmic binding protein-like II"/>
    <property type="match status" value="1"/>
</dbReference>
<dbReference type="OrthoDB" id="570524at2"/>
<dbReference type="PANTHER" id="PTHR30024:SF43">
    <property type="entry name" value="BLL4572 PROTEIN"/>
    <property type="match status" value="1"/>
</dbReference>
<dbReference type="AlphaFoldDB" id="A0A447IQJ4"/>
<comment type="subcellular location">
    <subcellularLocation>
        <location evidence="1">Endomembrane system</location>
    </subcellularLocation>
</comment>
<dbReference type="GO" id="GO:0012505">
    <property type="term" value="C:endomembrane system"/>
    <property type="evidence" value="ECO:0007669"/>
    <property type="project" value="UniProtKB-SubCell"/>
</dbReference>
<dbReference type="CDD" id="cd13553">
    <property type="entry name" value="PBP2_NrtA_CpmA_like"/>
    <property type="match status" value="1"/>
</dbReference>
<dbReference type="InterPro" id="IPR044527">
    <property type="entry name" value="NrtA/CpmA_ABC-bd_dom"/>
</dbReference>
<evidence type="ECO:0000313" key="7">
    <source>
        <dbReference type="Proteomes" id="UP000270743"/>
    </source>
</evidence>
<evidence type="ECO:0000313" key="6">
    <source>
        <dbReference type="EMBL" id="VDS09815.1"/>
    </source>
</evidence>
<keyword evidence="4" id="KW-0997">Cell inner membrane</keyword>
<evidence type="ECO:0000256" key="2">
    <source>
        <dbReference type="ARBA" id="ARBA00022448"/>
    </source>
</evidence>
<dbReference type="Proteomes" id="UP000270743">
    <property type="component" value="Unassembled WGS sequence"/>
</dbReference>
<protein>
    <submittedName>
        <fullName evidence="6">Nitrate transport protein NrtA</fullName>
    </submittedName>
</protein>
<sequence length="392" mass="41833">MTTLRLGYVPLVDAAPLIVAQELGFAAEEGLRLDLVRLGAWAQARDMLGAGAIDAAHMLVPMPVAQALGLGPSLPTMDLVMFLSHGGQVIVVNRDLEKRLRGMGHDFAFADAVAAGAALHRAATGRLRIGVPFPFSTHAELVRHWLSRCGFGADAFDLVTVPPPLMADALARGEVEAICVGEPWASVAVDRGLAALLLPGTAIWAAPPEKGLVLRRDLAETRPNQTGALMRAIWRAGRWLDDADHRGTAAEIIARPGYLDLPPELVERGLTGRMTISAGGELRGSGDLVTFHRGGASFPWKSLAALFAQRIALAHGLDPRSAMDRAMAHFRTDLYRQHLRPAGAPLPGASQRLEGMLAADRTVAAERGSMILRADGFFDGFTFDPMAPVPGR</sequence>
<keyword evidence="2" id="KW-0813">Transport</keyword>
<evidence type="ECO:0000256" key="3">
    <source>
        <dbReference type="ARBA" id="ARBA00022475"/>
    </source>
</evidence>
<keyword evidence="5" id="KW-0472">Membrane</keyword>
<proteinExistence type="predicted"/>
<dbReference type="Pfam" id="PF13379">
    <property type="entry name" value="NMT1_2"/>
    <property type="match status" value="1"/>
</dbReference>